<reference evidence="3" key="1">
    <citation type="journal article" date="2013" name="Genome Announc.">
        <title>Genome sequence of the basidiomycetous yeast Pseudozyma antarctica T-34, a producer of the glycolipid biosurfactants mannosylerythritol lipids.</title>
        <authorList>
            <person name="Morita T."/>
            <person name="Koike H."/>
            <person name="Koyama Y."/>
            <person name="Hagiwara H."/>
            <person name="Ito E."/>
            <person name="Fukuoka T."/>
            <person name="Imura T."/>
            <person name="Machida M."/>
            <person name="Kitamoto D."/>
        </authorList>
    </citation>
    <scope>NUCLEOTIDE SEQUENCE [LARGE SCALE GENOMIC DNA]</scope>
    <source>
        <strain evidence="3">T-34</strain>
    </source>
</reference>
<keyword evidence="2" id="KW-0689">Ribosomal protein</keyword>
<dbReference type="EMBL" id="DF196779">
    <property type="protein sequence ID" value="GAC74802.1"/>
    <property type="molecule type" value="Genomic_DNA"/>
</dbReference>
<organism evidence="2 3">
    <name type="scientific">Pseudozyma antarctica (strain T-34)</name>
    <name type="common">Yeast</name>
    <name type="synonym">Candida antarctica</name>
    <dbReference type="NCBI Taxonomy" id="1151754"/>
    <lineage>
        <taxon>Eukaryota</taxon>
        <taxon>Fungi</taxon>
        <taxon>Dikarya</taxon>
        <taxon>Basidiomycota</taxon>
        <taxon>Ustilaginomycotina</taxon>
        <taxon>Ustilaginomycetes</taxon>
        <taxon>Ustilaginales</taxon>
        <taxon>Ustilaginaceae</taxon>
        <taxon>Moesziomyces</taxon>
    </lineage>
</organism>
<dbReference type="GO" id="GO:0005840">
    <property type="term" value="C:ribosome"/>
    <property type="evidence" value="ECO:0007669"/>
    <property type="project" value="UniProtKB-KW"/>
</dbReference>
<name>M9MG03_PSEA3</name>
<sequence length="299" mass="32741">MALLRVTRPPEAKWPALALGPSAISPLRLGHVDRKGINRPTLRAPVPREGIHLPILQPNQASQRSRCLSRVDLPLSAAQPNPRGRLPVRRLQYARDATGRVESGEIFIIATVHGTGGRNAINRLCDAHGIRARVAGVEELRDLAARYRIRASYLAELCRARRAQTGPPATTPLEPTSAASSSERVVLGLSRATNAQPGAINSALQASAAPSSAWRVRHPDRPMTAAQADRAAAKAAAQALTFSFRPLRQATPLELDYTTTEPSQSEWEEASTDEEAHRHWRDRRQADRLAREETPHGRD</sequence>
<evidence type="ECO:0000256" key="1">
    <source>
        <dbReference type="SAM" id="MobiDB-lite"/>
    </source>
</evidence>
<dbReference type="AlphaFoldDB" id="M9MG03"/>
<dbReference type="Proteomes" id="UP000011976">
    <property type="component" value="Unassembled WGS sequence"/>
</dbReference>
<proteinExistence type="predicted"/>
<feature type="region of interest" description="Disordered" evidence="1">
    <location>
        <begin position="165"/>
        <end position="184"/>
    </location>
</feature>
<feature type="compositionally biased region" description="Basic and acidic residues" evidence="1">
    <location>
        <begin position="283"/>
        <end position="299"/>
    </location>
</feature>
<keyword evidence="2" id="KW-0687">Ribonucleoprotein</keyword>
<feature type="region of interest" description="Disordered" evidence="1">
    <location>
        <begin position="256"/>
        <end position="299"/>
    </location>
</feature>
<evidence type="ECO:0000313" key="3">
    <source>
        <dbReference type="Proteomes" id="UP000011976"/>
    </source>
</evidence>
<evidence type="ECO:0000313" key="2">
    <source>
        <dbReference type="EMBL" id="GAC74802.1"/>
    </source>
</evidence>
<feature type="compositionally biased region" description="Polar residues" evidence="1">
    <location>
        <begin position="173"/>
        <end position="183"/>
    </location>
</feature>
<accession>M9MG03</accession>
<protein>
    <submittedName>
        <fullName evidence="2">60S ribosomal protein L13a</fullName>
    </submittedName>
</protein>
<gene>
    <name evidence="2" type="ORF">PANT_13d00004</name>
</gene>